<sequence length="129" mass="15283">MRAHPIKTWSLMTQSLRNKFGVENHERQRQGQAKEKFMKSSMDEMSTKVNELHKFKTVQKFEAQNMEHEGILDFIINKSNSSFSFFCDRMQFQFLNFLTTTRGTKPNHGMKAKEEAWERSLALDLKTHH</sequence>
<proteinExistence type="predicted"/>
<organism evidence="1 2">
    <name type="scientific">Catharanthus roseus</name>
    <name type="common">Madagascar periwinkle</name>
    <name type="synonym">Vinca rosea</name>
    <dbReference type="NCBI Taxonomy" id="4058"/>
    <lineage>
        <taxon>Eukaryota</taxon>
        <taxon>Viridiplantae</taxon>
        <taxon>Streptophyta</taxon>
        <taxon>Embryophyta</taxon>
        <taxon>Tracheophyta</taxon>
        <taxon>Spermatophyta</taxon>
        <taxon>Magnoliopsida</taxon>
        <taxon>eudicotyledons</taxon>
        <taxon>Gunneridae</taxon>
        <taxon>Pentapetalae</taxon>
        <taxon>asterids</taxon>
        <taxon>lamiids</taxon>
        <taxon>Gentianales</taxon>
        <taxon>Apocynaceae</taxon>
        <taxon>Rauvolfioideae</taxon>
        <taxon>Vinceae</taxon>
        <taxon>Catharanthinae</taxon>
        <taxon>Catharanthus</taxon>
    </lineage>
</organism>
<name>A0ACC0C8I1_CATRO</name>
<protein>
    <submittedName>
        <fullName evidence="1">Uncharacterized protein</fullName>
    </submittedName>
</protein>
<evidence type="ECO:0000313" key="2">
    <source>
        <dbReference type="Proteomes" id="UP001060085"/>
    </source>
</evidence>
<evidence type="ECO:0000313" key="1">
    <source>
        <dbReference type="EMBL" id="KAI5681071.1"/>
    </source>
</evidence>
<reference evidence="2" key="1">
    <citation type="journal article" date="2023" name="Nat. Plants">
        <title>Single-cell RNA sequencing provides a high-resolution roadmap for understanding the multicellular compartmentation of specialized metabolism.</title>
        <authorList>
            <person name="Sun S."/>
            <person name="Shen X."/>
            <person name="Li Y."/>
            <person name="Li Y."/>
            <person name="Wang S."/>
            <person name="Li R."/>
            <person name="Zhang H."/>
            <person name="Shen G."/>
            <person name="Guo B."/>
            <person name="Wei J."/>
            <person name="Xu J."/>
            <person name="St-Pierre B."/>
            <person name="Chen S."/>
            <person name="Sun C."/>
        </authorList>
    </citation>
    <scope>NUCLEOTIDE SEQUENCE [LARGE SCALE GENOMIC DNA]</scope>
</reference>
<accession>A0ACC0C8I1</accession>
<gene>
    <name evidence="1" type="ORF">M9H77_02298</name>
</gene>
<dbReference type="EMBL" id="CM044701">
    <property type="protein sequence ID" value="KAI5681071.1"/>
    <property type="molecule type" value="Genomic_DNA"/>
</dbReference>
<comment type="caution">
    <text evidence="1">The sequence shown here is derived from an EMBL/GenBank/DDBJ whole genome shotgun (WGS) entry which is preliminary data.</text>
</comment>
<keyword evidence="2" id="KW-1185">Reference proteome</keyword>
<dbReference type="Proteomes" id="UP001060085">
    <property type="component" value="Linkage Group LG01"/>
</dbReference>